<dbReference type="Gene3D" id="3.30.565.10">
    <property type="entry name" value="Histidine kinase-like ATPase, C-terminal domain"/>
    <property type="match status" value="1"/>
</dbReference>
<proteinExistence type="predicted"/>
<dbReference type="EMBL" id="SLUN01000010">
    <property type="protein sequence ID" value="TCL70095.1"/>
    <property type="molecule type" value="Genomic_DNA"/>
</dbReference>
<evidence type="ECO:0000256" key="1">
    <source>
        <dbReference type="ARBA" id="ARBA00000085"/>
    </source>
</evidence>
<evidence type="ECO:0000259" key="8">
    <source>
        <dbReference type="PROSITE" id="PS50109"/>
    </source>
</evidence>
<keyword evidence="7" id="KW-0902">Two-component regulatory system</keyword>
<evidence type="ECO:0000256" key="2">
    <source>
        <dbReference type="ARBA" id="ARBA00004370"/>
    </source>
</evidence>
<dbReference type="Proteomes" id="UP000295008">
    <property type="component" value="Unassembled WGS sequence"/>
</dbReference>
<keyword evidence="10" id="KW-1185">Reference proteome</keyword>
<keyword evidence="5" id="KW-0808">Transferase</keyword>
<evidence type="ECO:0000256" key="7">
    <source>
        <dbReference type="ARBA" id="ARBA00023012"/>
    </source>
</evidence>
<gene>
    <name evidence="9" type="ORF">EDC14_101084</name>
</gene>
<comment type="subcellular location">
    <subcellularLocation>
        <location evidence="2">Membrane</location>
    </subcellularLocation>
</comment>
<comment type="catalytic activity">
    <reaction evidence="1">
        <text>ATP + protein L-histidine = ADP + protein N-phospho-L-histidine.</text>
        <dbReference type="EC" id="2.7.13.3"/>
    </reaction>
</comment>
<evidence type="ECO:0000256" key="3">
    <source>
        <dbReference type="ARBA" id="ARBA00012438"/>
    </source>
</evidence>
<evidence type="ECO:0000256" key="6">
    <source>
        <dbReference type="ARBA" id="ARBA00022777"/>
    </source>
</evidence>
<accession>A0A4R1RU56</accession>
<dbReference type="GO" id="GO:0000155">
    <property type="term" value="F:phosphorelay sensor kinase activity"/>
    <property type="evidence" value="ECO:0007669"/>
    <property type="project" value="TreeGrafter"/>
</dbReference>
<evidence type="ECO:0000256" key="4">
    <source>
        <dbReference type="ARBA" id="ARBA00022553"/>
    </source>
</evidence>
<dbReference type="GO" id="GO:0016036">
    <property type="term" value="P:cellular response to phosphate starvation"/>
    <property type="evidence" value="ECO:0007669"/>
    <property type="project" value="TreeGrafter"/>
</dbReference>
<dbReference type="InterPro" id="IPR050351">
    <property type="entry name" value="BphY/WalK/GraS-like"/>
</dbReference>
<dbReference type="PANTHER" id="PTHR45453:SF1">
    <property type="entry name" value="PHOSPHATE REGULON SENSOR PROTEIN PHOR"/>
    <property type="match status" value="1"/>
</dbReference>
<dbReference type="SMART" id="SM00387">
    <property type="entry name" value="HATPase_c"/>
    <property type="match status" value="1"/>
</dbReference>
<keyword evidence="6 9" id="KW-0418">Kinase</keyword>
<dbReference type="Pfam" id="PF02518">
    <property type="entry name" value="HATPase_c"/>
    <property type="match status" value="1"/>
</dbReference>
<dbReference type="InterPro" id="IPR005467">
    <property type="entry name" value="His_kinase_dom"/>
</dbReference>
<dbReference type="PRINTS" id="PR00344">
    <property type="entry name" value="BCTRLSENSOR"/>
</dbReference>
<evidence type="ECO:0000313" key="9">
    <source>
        <dbReference type="EMBL" id="TCL70095.1"/>
    </source>
</evidence>
<dbReference type="SUPFAM" id="SSF55874">
    <property type="entry name" value="ATPase domain of HSP90 chaperone/DNA topoisomerase II/histidine kinase"/>
    <property type="match status" value="1"/>
</dbReference>
<dbReference type="GO" id="GO:0005886">
    <property type="term" value="C:plasma membrane"/>
    <property type="evidence" value="ECO:0007669"/>
    <property type="project" value="TreeGrafter"/>
</dbReference>
<dbReference type="InterPro" id="IPR004358">
    <property type="entry name" value="Sig_transdc_His_kin-like_C"/>
</dbReference>
<protein>
    <recommendedName>
        <fullName evidence="3">histidine kinase</fullName>
        <ecNumber evidence="3">2.7.13.3</ecNumber>
    </recommendedName>
</protein>
<dbReference type="AlphaFoldDB" id="A0A4R1RU56"/>
<sequence>MADTGVGIPRQDLDRIFKRFYRVDKARSREIGGTGLGLSIVKHIVEAHGGKVAVESDINRGSVFSFTIPISKEAAGNPG</sequence>
<dbReference type="EC" id="2.7.13.3" evidence="3"/>
<dbReference type="GO" id="GO:0004721">
    <property type="term" value="F:phosphoprotein phosphatase activity"/>
    <property type="evidence" value="ECO:0007669"/>
    <property type="project" value="TreeGrafter"/>
</dbReference>
<dbReference type="InterPro" id="IPR036890">
    <property type="entry name" value="HATPase_C_sf"/>
</dbReference>
<name>A0A4R1RU56_HYDET</name>
<keyword evidence="4" id="KW-0597">Phosphoprotein</keyword>
<comment type="caution">
    <text evidence="9">The sequence shown here is derived from an EMBL/GenBank/DDBJ whole genome shotgun (WGS) entry which is preliminary data.</text>
</comment>
<reference evidence="9 10" key="1">
    <citation type="submission" date="2019-03" db="EMBL/GenBank/DDBJ databases">
        <title>Genomic Encyclopedia of Type Strains, Phase IV (KMG-IV): sequencing the most valuable type-strain genomes for metagenomic binning, comparative biology and taxonomic classification.</title>
        <authorList>
            <person name="Goeker M."/>
        </authorList>
    </citation>
    <scope>NUCLEOTIDE SEQUENCE [LARGE SCALE GENOMIC DNA]</scope>
    <source>
        <strain evidence="9 10">LX-B</strain>
    </source>
</reference>
<evidence type="ECO:0000313" key="10">
    <source>
        <dbReference type="Proteomes" id="UP000295008"/>
    </source>
</evidence>
<feature type="domain" description="Histidine kinase" evidence="8">
    <location>
        <begin position="1"/>
        <end position="72"/>
    </location>
</feature>
<dbReference type="PANTHER" id="PTHR45453">
    <property type="entry name" value="PHOSPHATE REGULON SENSOR PROTEIN PHOR"/>
    <property type="match status" value="1"/>
</dbReference>
<dbReference type="InterPro" id="IPR003594">
    <property type="entry name" value="HATPase_dom"/>
</dbReference>
<organism evidence="9 10">
    <name type="scientific">Hydrogenispora ethanolica</name>
    <dbReference type="NCBI Taxonomy" id="1082276"/>
    <lineage>
        <taxon>Bacteria</taxon>
        <taxon>Bacillati</taxon>
        <taxon>Bacillota</taxon>
        <taxon>Hydrogenispora</taxon>
    </lineage>
</organism>
<evidence type="ECO:0000256" key="5">
    <source>
        <dbReference type="ARBA" id="ARBA00022679"/>
    </source>
</evidence>
<dbReference type="PROSITE" id="PS50109">
    <property type="entry name" value="HIS_KIN"/>
    <property type="match status" value="1"/>
</dbReference>